<keyword evidence="4" id="KW-0411">Iron-sulfur</keyword>
<evidence type="ECO:0000256" key="6">
    <source>
        <dbReference type="ARBA" id="ARBA00038001"/>
    </source>
</evidence>
<keyword evidence="3" id="KW-0408">Iron</keyword>
<dbReference type="EMBL" id="CP043311">
    <property type="protein sequence ID" value="QEY63511.1"/>
    <property type="molecule type" value="Genomic_DNA"/>
</dbReference>
<name>A0A5J6QQ29_9GAMM</name>
<gene>
    <name evidence="8" type="ORF">FXN65_16135</name>
</gene>
<dbReference type="Proteomes" id="UP000327179">
    <property type="component" value="Chromosome"/>
</dbReference>
<sequence>MSRLLEVPAAQVPPAGGRSLFRHEGKSLVLFNLNGELYAIDEGCPHNGASLFGGRLDGRLLHCPAHGLRFDLATGCVAGVKGFGVATYAVELQQGRCFIDLSRPRPQESIVCLQQQ</sequence>
<dbReference type="RefSeq" id="WP_151134174.1">
    <property type="nucleotide sequence ID" value="NZ_CP043311.1"/>
</dbReference>
<dbReference type="Pfam" id="PF00355">
    <property type="entry name" value="Rieske"/>
    <property type="match status" value="1"/>
</dbReference>
<evidence type="ECO:0000313" key="8">
    <source>
        <dbReference type="EMBL" id="QEY63511.1"/>
    </source>
</evidence>
<reference evidence="8 9" key="1">
    <citation type="submission" date="2019-08" db="EMBL/GenBank/DDBJ databases">
        <title>Whole-genome Sequencing of e-waste polymer degrading bacterium Pseudomonas sp. strain PE08.</title>
        <authorList>
            <person name="Kirdat K."/>
            <person name="Debbarma P."/>
            <person name="Narawade N."/>
            <person name="Suyal D."/>
            <person name="Thorat V."/>
            <person name="Shouche Y."/>
            <person name="Goel R."/>
            <person name="Yadav A."/>
        </authorList>
    </citation>
    <scope>NUCLEOTIDE SEQUENCE [LARGE SCALE GENOMIC DNA]</scope>
    <source>
        <strain evidence="8 9">PE08</strain>
    </source>
</reference>
<dbReference type="PROSITE" id="PS51296">
    <property type="entry name" value="RIESKE"/>
    <property type="match status" value="1"/>
</dbReference>
<keyword evidence="2" id="KW-0479">Metal-binding</keyword>
<protein>
    <submittedName>
        <fullName evidence="8">Rieske 2Fe-2S domain-containing protein</fullName>
    </submittedName>
</protein>
<dbReference type="GO" id="GO:0046872">
    <property type="term" value="F:metal ion binding"/>
    <property type="evidence" value="ECO:0007669"/>
    <property type="project" value="UniProtKB-KW"/>
</dbReference>
<keyword evidence="1" id="KW-0001">2Fe-2S</keyword>
<evidence type="ECO:0000259" key="7">
    <source>
        <dbReference type="PROSITE" id="PS51296"/>
    </source>
</evidence>
<evidence type="ECO:0000256" key="2">
    <source>
        <dbReference type="ARBA" id="ARBA00022723"/>
    </source>
</evidence>
<dbReference type="AlphaFoldDB" id="A0A5J6QQ29"/>
<dbReference type="InterPro" id="IPR036922">
    <property type="entry name" value="Rieske_2Fe-2S_sf"/>
</dbReference>
<dbReference type="Gene3D" id="2.102.10.10">
    <property type="entry name" value="Rieske [2Fe-2S] iron-sulphur domain"/>
    <property type="match status" value="1"/>
</dbReference>
<comment type="similarity">
    <text evidence="6">Belongs to the bacterial ring-hydroxylating dioxygenase ferredoxin component family.</text>
</comment>
<evidence type="ECO:0000256" key="4">
    <source>
        <dbReference type="ARBA" id="ARBA00023014"/>
    </source>
</evidence>
<dbReference type="SUPFAM" id="SSF50022">
    <property type="entry name" value="ISP domain"/>
    <property type="match status" value="1"/>
</dbReference>
<evidence type="ECO:0000256" key="3">
    <source>
        <dbReference type="ARBA" id="ARBA00023004"/>
    </source>
</evidence>
<evidence type="ECO:0000256" key="1">
    <source>
        <dbReference type="ARBA" id="ARBA00022714"/>
    </source>
</evidence>
<feature type="domain" description="Rieske" evidence="7">
    <location>
        <begin position="4"/>
        <end position="99"/>
    </location>
</feature>
<keyword evidence="9" id="KW-1185">Reference proteome</keyword>
<dbReference type="PANTHER" id="PTHR21496">
    <property type="entry name" value="FERREDOXIN-RELATED"/>
    <property type="match status" value="1"/>
</dbReference>
<organism evidence="8 9">
    <name type="scientific">Metapseudomonas lalkuanensis</name>
    <dbReference type="NCBI Taxonomy" id="2604832"/>
    <lineage>
        <taxon>Bacteria</taxon>
        <taxon>Pseudomonadati</taxon>
        <taxon>Pseudomonadota</taxon>
        <taxon>Gammaproteobacteria</taxon>
        <taxon>Pseudomonadales</taxon>
        <taxon>Pseudomonadaceae</taxon>
        <taxon>Metapseudomonas</taxon>
    </lineage>
</organism>
<dbReference type="PANTHER" id="PTHR21496:SF0">
    <property type="entry name" value="RIESKE DOMAIN-CONTAINING PROTEIN"/>
    <property type="match status" value="1"/>
</dbReference>
<proteinExistence type="inferred from homology"/>
<evidence type="ECO:0000256" key="5">
    <source>
        <dbReference type="ARBA" id="ARBA00034078"/>
    </source>
</evidence>
<accession>A0A5J6QQ29</accession>
<dbReference type="KEGG" id="plal:FXN65_16135"/>
<comment type="cofactor">
    <cofactor evidence="5">
        <name>[2Fe-2S] cluster</name>
        <dbReference type="ChEBI" id="CHEBI:190135"/>
    </cofactor>
</comment>
<evidence type="ECO:0000313" key="9">
    <source>
        <dbReference type="Proteomes" id="UP000327179"/>
    </source>
</evidence>
<dbReference type="GO" id="GO:0051537">
    <property type="term" value="F:2 iron, 2 sulfur cluster binding"/>
    <property type="evidence" value="ECO:0007669"/>
    <property type="project" value="UniProtKB-KW"/>
</dbReference>
<dbReference type="InterPro" id="IPR017941">
    <property type="entry name" value="Rieske_2Fe-2S"/>
</dbReference>